<dbReference type="PANTHER" id="PTHR42693">
    <property type="entry name" value="ARYLSULFATASE FAMILY MEMBER"/>
    <property type="match status" value="1"/>
</dbReference>
<evidence type="ECO:0000259" key="3">
    <source>
        <dbReference type="Pfam" id="PF00884"/>
    </source>
</evidence>
<dbReference type="RefSeq" id="WP_178931875.1">
    <property type="nucleotide sequence ID" value="NZ_JACBAZ010000002.1"/>
</dbReference>
<keyword evidence="5" id="KW-1185">Reference proteome</keyword>
<comment type="similarity">
    <text evidence="1">Belongs to the sulfatase family.</text>
</comment>
<reference evidence="4 5" key="1">
    <citation type="submission" date="2020-07" db="EMBL/GenBank/DDBJ databases">
        <title>Roseicoccus Jingziensis gen. nov., sp. nov., isolated from coastal seawater.</title>
        <authorList>
            <person name="Feng X."/>
        </authorList>
    </citation>
    <scope>NUCLEOTIDE SEQUENCE [LARGE SCALE GENOMIC DNA]</scope>
    <source>
        <strain evidence="4 5">N1E253</strain>
    </source>
</reference>
<dbReference type="AlphaFoldDB" id="A0A851GJK7"/>
<feature type="domain" description="Sulfatase N-terminal" evidence="3">
    <location>
        <begin position="146"/>
        <end position="302"/>
    </location>
</feature>
<evidence type="ECO:0000313" key="5">
    <source>
        <dbReference type="Proteomes" id="UP000557872"/>
    </source>
</evidence>
<dbReference type="EMBL" id="JACBAZ010000002">
    <property type="protein sequence ID" value="NWK55355.1"/>
    <property type="molecule type" value="Genomic_DNA"/>
</dbReference>
<proteinExistence type="inferred from homology"/>
<dbReference type="InterPro" id="IPR017850">
    <property type="entry name" value="Alkaline_phosphatase_core_sf"/>
</dbReference>
<comment type="caution">
    <text evidence="4">The sequence shown here is derived from an EMBL/GenBank/DDBJ whole genome shotgun (WGS) entry which is preliminary data.</text>
</comment>
<dbReference type="CDD" id="cd16027">
    <property type="entry name" value="SGSH"/>
    <property type="match status" value="1"/>
</dbReference>
<dbReference type="InterPro" id="IPR000917">
    <property type="entry name" value="Sulfatase_N"/>
</dbReference>
<dbReference type="Gene3D" id="3.40.720.10">
    <property type="entry name" value="Alkaline Phosphatase, subunit A"/>
    <property type="match status" value="1"/>
</dbReference>
<evidence type="ECO:0000256" key="2">
    <source>
        <dbReference type="ARBA" id="ARBA00022801"/>
    </source>
</evidence>
<dbReference type="GO" id="GO:0004065">
    <property type="term" value="F:arylsulfatase activity"/>
    <property type="evidence" value="ECO:0007669"/>
    <property type="project" value="TreeGrafter"/>
</dbReference>
<accession>A0A851GJK7</accession>
<dbReference type="InterPro" id="IPR050738">
    <property type="entry name" value="Sulfatase"/>
</dbReference>
<name>A0A851GJK7_9BACT</name>
<dbReference type="PANTHER" id="PTHR42693:SF53">
    <property type="entry name" value="ENDO-4-O-SULFATASE"/>
    <property type="match status" value="1"/>
</dbReference>
<organism evidence="4 5">
    <name type="scientific">Oceaniferula marina</name>
    <dbReference type="NCBI Taxonomy" id="2748318"/>
    <lineage>
        <taxon>Bacteria</taxon>
        <taxon>Pseudomonadati</taxon>
        <taxon>Verrucomicrobiota</taxon>
        <taxon>Verrucomicrobiia</taxon>
        <taxon>Verrucomicrobiales</taxon>
        <taxon>Verrucomicrobiaceae</taxon>
        <taxon>Oceaniferula</taxon>
    </lineage>
</organism>
<gene>
    <name evidence="4" type="ORF">HW115_07015</name>
</gene>
<dbReference type="Proteomes" id="UP000557872">
    <property type="component" value="Unassembled WGS sequence"/>
</dbReference>
<dbReference type="Pfam" id="PF00884">
    <property type="entry name" value="Sulfatase"/>
    <property type="match status" value="2"/>
</dbReference>
<keyword evidence="2" id="KW-0378">Hydrolase</keyword>
<evidence type="ECO:0000256" key="1">
    <source>
        <dbReference type="ARBA" id="ARBA00008779"/>
    </source>
</evidence>
<protein>
    <submittedName>
        <fullName evidence="4">Sulfatase</fullName>
    </submittedName>
</protein>
<dbReference type="SUPFAM" id="SSF53649">
    <property type="entry name" value="Alkaline phosphatase-like"/>
    <property type="match status" value="1"/>
</dbReference>
<evidence type="ECO:0000313" key="4">
    <source>
        <dbReference type="EMBL" id="NWK55355.1"/>
    </source>
</evidence>
<feature type="domain" description="Sulfatase N-terminal" evidence="3">
    <location>
        <begin position="27"/>
        <end position="123"/>
    </location>
</feature>
<sequence>MKLERMKRTWIFSGLLLASPLAAEDRPNFVWVISEDNSKHHMKLFDETGVETPHIEAMAKDGVIFDAVCSNAPVCSVARSTLLTGCYAPRIGAQYHRKQMPVPMPDGLKPFPAYLKQAGYFTSNKGKTDYNVSIPFRSVWSGKSDWKKRAKGQPFFYQLSSLAQSHESRGHFNKEAMLKTPLADLVSKVQIPPLHPDTPLMRYSYASYQDKIQIIDGQVGDLIQKLKDDGVYDNTIIFYFGDHGGILPRSKGYAYETGLNAPLVIRFPDKWKHLIPFAKGSRTSVPVNFYDFGPSLLMAAGIEPDKRFDGQPFLGKGVTKASLEGRPAFGYADRFDEKYDLVRTLRRGKMKYMRNYQPFNQDALHSFYRYKALAYQDLREMYYAGTLNKQQALFFNKKAPEALYDLEKDPYELNNLAADPAHRDTLLKMRKELAGHVKSSHDLSLFPESVLIEHAFANPVEYGNQHAALIATLVDIADLQLQEFASVKSALLAALKNEHPLNQYWALITATSFAAQGVEDAKLTAAVEALLKNKSVTRLNRTRAGEYFAHIHQMDRAVELITEAAYASKNKVELNLILNSAAMVYETSGRKKTFQLDASKLNASSSLVKERLSYLRQAE</sequence>